<evidence type="ECO:0000313" key="4">
    <source>
        <dbReference type="EMBL" id="ORX89178.1"/>
    </source>
</evidence>
<dbReference type="GO" id="GO:0050821">
    <property type="term" value="P:protein stabilization"/>
    <property type="evidence" value="ECO:0007669"/>
    <property type="project" value="TreeGrafter"/>
</dbReference>
<evidence type="ECO:0008006" key="6">
    <source>
        <dbReference type="Google" id="ProtNLM"/>
    </source>
</evidence>
<dbReference type="GO" id="GO:0051087">
    <property type="term" value="F:protein-folding chaperone binding"/>
    <property type="evidence" value="ECO:0007669"/>
    <property type="project" value="InterPro"/>
</dbReference>
<evidence type="ECO:0000313" key="5">
    <source>
        <dbReference type="Proteomes" id="UP000193498"/>
    </source>
</evidence>
<dbReference type="Gene3D" id="3.10.20.90">
    <property type="entry name" value="Phosphatidylinositol 3-kinase Catalytic Subunit, Chain A, domain 1"/>
    <property type="match status" value="1"/>
</dbReference>
<keyword evidence="1" id="KW-0143">Chaperone</keyword>
<dbReference type="FunCoup" id="A0A1Y1XTW1">
    <property type="interactions" value="222"/>
</dbReference>
<evidence type="ECO:0000256" key="1">
    <source>
        <dbReference type="ARBA" id="ARBA00023186"/>
    </source>
</evidence>
<evidence type="ECO:0000259" key="3">
    <source>
        <dbReference type="PROSITE" id="PS51035"/>
    </source>
</evidence>
<dbReference type="GO" id="GO:0016020">
    <property type="term" value="C:membrane"/>
    <property type="evidence" value="ECO:0007669"/>
    <property type="project" value="TreeGrafter"/>
</dbReference>
<dbReference type="SMART" id="SM00213">
    <property type="entry name" value="UBQ"/>
    <property type="match status" value="1"/>
</dbReference>
<dbReference type="GO" id="GO:0000774">
    <property type="term" value="F:adenyl-nucleotide exchange factor activity"/>
    <property type="evidence" value="ECO:0007669"/>
    <property type="project" value="TreeGrafter"/>
</dbReference>
<feature type="domain" description="BAG" evidence="3">
    <location>
        <begin position="137"/>
        <end position="190"/>
    </location>
</feature>
<dbReference type="STRING" id="1314790.A0A1Y1XTW1"/>
<dbReference type="GO" id="GO:0005634">
    <property type="term" value="C:nucleus"/>
    <property type="evidence" value="ECO:0007669"/>
    <property type="project" value="TreeGrafter"/>
</dbReference>
<dbReference type="PANTHER" id="PTHR12329:SF16">
    <property type="entry name" value="BAG FAMILY MOLECULAR CHAPERONE REGULATOR 1"/>
    <property type="match status" value="1"/>
</dbReference>
<dbReference type="InterPro" id="IPR039773">
    <property type="entry name" value="BAG_chaperone_regulator"/>
</dbReference>
<dbReference type="SUPFAM" id="SSF54236">
    <property type="entry name" value="Ubiquitin-like"/>
    <property type="match status" value="1"/>
</dbReference>
<dbReference type="PROSITE" id="PS51035">
    <property type="entry name" value="BAG"/>
    <property type="match status" value="1"/>
</dbReference>
<dbReference type="PANTHER" id="PTHR12329">
    <property type="entry name" value="BCL2-ASSOCIATED ATHANOGENE"/>
    <property type="match status" value="1"/>
</dbReference>
<feature type="domain" description="Ubiquitin-like" evidence="2">
    <location>
        <begin position="26"/>
        <end position="81"/>
    </location>
</feature>
<proteinExistence type="predicted"/>
<dbReference type="InterPro" id="IPR003103">
    <property type="entry name" value="BAG_domain"/>
</dbReference>
<dbReference type="InterPro" id="IPR036533">
    <property type="entry name" value="BAG_dom_sf"/>
</dbReference>
<dbReference type="EMBL" id="MCFE01000467">
    <property type="protein sequence ID" value="ORX89178.1"/>
    <property type="molecule type" value="Genomic_DNA"/>
</dbReference>
<dbReference type="Pfam" id="PF02179">
    <property type="entry name" value="BAG"/>
    <property type="match status" value="1"/>
</dbReference>
<dbReference type="OrthoDB" id="417450at2759"/>
<dbReference type="GO" id="GO:0005829">
    <property type="term" value="C:cytosol"/>
    <property type="evidence" value="ECO:0007669"/>
    <property type="project" value="TreeGrafter"/>
</dbReference>
<dbReference type="Proteomes" id="UP000193498">
    <property type="component" value="Unassembled WGS sequence"/>
</dbReference>
<sequence>MSFIQVKWKREIFNLEYTESSLSATTLAQLKERCSELTGIPTASMKLLVTGVVMKDDTATLASYGLRMGSKIMLIGSKPEDIPPNPGSTEESQLISRIQQLLEKTHREIFPQLDEFELEVARFVSHQASHEIKERGKLQNLRNYLNEQLMQALFALDGVVSSSEFESVRDARRAAVKETQMALDRLDSIGAKLGDFKERM</sequence>
<protein>
    <recommendedName>
        <fullName evidence="6">BAG domain-containing protein</fullName>
    </recommendedName>
</protein>
<dbReference type="Pfam" id="PF00240">
    <property type="entry name" value="ubiquitin"/>
    <property type="match status" value="1"/>
</dbReference>
<dbReference type="InParanoid" id="A0A1Y1XTW1"/>
<dbReference type="AlphaFoldDB" id="A0A1Y1XTW1"/>
<dbReference type="PROSITE" id="PS50053">
    <property type="entry name" value="UBIQUITIN_2"/>
    <property type="match status" value="1"/>
</dbReference>
<dbReference type="Gene3D" id="1.20.58.120">
    <property type="entry name" value="BAG domain"/>
    <property type="match status" value="1"/>
</dbReference>
<evidence type="ECO:0000259" key="2">
    <source>
        <dbReference type="PROSITE" id="PS50053"/>
    </source>
</evidence>
<gene>
    <name evidence="4" type="ORF">K493DRAFT_234379</name>
</gene>
<dbReference type="SMART" id="SM00264">
    <property type="entry name" value="BAG"/>
    <property type="match status" value="1"/>
</dbReference>
<dbReference type="InterPro" id="IPR029071">
    <property type="entry name" value="Ubiquitin-like_domsf"/>
</dbReference>
<keyword evidence="5" id="KW-1185">Reference proteome</keyword>
<organism evidence="4 5">
    <name type="scientific">Basidiobolus meristosporus CBS 931.73</name>
    <dbReference type="NCBI Taxonomy" id="1314790"/>
    <lineage>
        <taxon>Eukaryota</taxon>
        <taxon>Fungi</taxon>
        <taxon>Fungi incertae sedis</taxon>
        <taxon>Zoopagomycota</taxon>
        <taxon>Entomophthoromycotina</taxon>
        <taxon>Basidiobolomycetes</taxon>
        <taxon>Basidiobolales</taxon>
        <taxon>Basidiobolaceae</taxon>
        <taxon>Basidiobolus</taxon>
    </lineage>
</organism>
<comment type="caution">
    <text evidence="4">The sequence shown here is derived from an EMBL/GenBank/DDBJ whole genome shotgun (WGS) entry which is preliminary data.</text>
</comment>
<reference evidence="4 5" key="1">
    <citation type="submission" date="2016-07" db="EMBL/GenBank/DDBJ databases">
        <title>Pervasive Adenine N6-methylation of Active Genes in Fungi.</title>
        <authorList>
            <consortium name="DOE Joint Genome Institute"/>
            <person name="Mondo S.J."/>
            <person name="Dannebaum R.O."/>
            <person name="Kuo R.C."/>
            <person name="Labutti K."/>
            <person name="Haridas S."/>
            <person name="Kuo A."/>
            <person name="Salamov A."/>
            <person name="Ahrendt S.R."/>
            <person name="Lipzen A."/>
            <person name="Sullivan W."/>
            <person name="Andreopoulos W.B."/>
            <person name="Clum A."/>
            <person name="Lindquist E."/>
            <person name="Daum C."/>
            <person name="Ramamoorthy G.K."/>
            <person name="Gryganskyi A."/>
            <person name="Culley D."/>
            <person name="Magnuson J.K."/>
            <person name="James T.Y."/>
            <person name="O'Malley M.A."/>
            <person name="Stajich J.E."/>
            <person name="Spatafora J.W."/>
            <person name="Visel A."/>
            <person name="Grigoriev I.V."/>
        </authorList>
    </citation>
    <scope>NUCLEOTIDE SEQUENCE [LARGE SCALE GENOMIC DNA]</scope>
    <source>
        <strain evidence="4 5">CBS 931.73</strain>
    </source>
</reference>
<dbReference type="InterPro" id="IPR000626">
    <property type="entry name" value="Ubiquitin-like_dom"/>
</dbReference>
<accession>A0A1Y1XTW1</accession>
<name>A0A1Y1XTW1_9FUNG</name>
<dbReference type="SUPFAM" id="SSF63491">
    <property type="entry name" value="BAG domain"/>
    <property type="match status" value="1"/>
</dbReference>